<dbReference type="InterPro" id="IPR050982">
    <property type="entry name" value="Auxin_biosynth/cation_transpt"/>
</dbReference>
<evidence type="ECO:0000313" key="3">
    <source>
        <dbReference type="Proteomes" id="UP000618818"/>
    </source>
</evidence>
<accession>A0ABR8NB10</accession>
<proteinExistence type="predicted"/>
<dbReference type="PANTHER" id="PTHR43539:SF78">
    <property type="entry name" value="FLAVIN-CONTAINING MONOOXYGENASE"/>
    <property type="match status" value="1"/>
</dbReference>
<dbReference type="RefSeq" id="WP_191194991.1">
    <property type="nucleotide sequence ID" value="NZ_JACXYZ010000001.1"/>
</dbReference>
<evidence type="ECO:0000256" key="1">
    <source>
        <dbReference type="ARBA" id="ARBA00023002"/>
    </source>
</evidence>
<reference evidence="2 3" key="1">
    <citation type="submission" date="2020-09" db="EMBL/GenBank/DDBJ databases">
        <title>novel species in genus Nocardioides.</title>
        <authorList>
            <person name="Zhang G."/>
        </authorList>
    </citation>
    <scope>NUCLEOTIDE SEQUENCE [LARGE SCALE GENOMIC DNA]</scope>
    <source>
        <strain evidence="2 3">KCTC 39551</strain>
    </source>
</reference>
<protein>
    <submittedName>
        <fullName evidence="2">NAD(P)-binding domain-containing protein</fullName>
    </submittedName>
</protein>
<organism evidence="2 3">
    <name type="scientific">Nocardioides cavernae</name>
    <dbReference type="NCBI Taxonomy" id="1921566"/>
    <lineage>
        <taxon>Bacteria</taxon>
        <taxon>Bacillati</taxon>
        <taxon>Actinomycetota</taxon>
        <taxon>Actinomycetes</taxon>
        <taxon>Propionibacteriales</taxon>
        <taxon>Nocardioidaceae</taxon>
        <taxon>Nocardioides</taxon>
    </lineage>
</organism>
<dbReference type="Proteomes" id="UP000618818">
    <property type="component" value="Unassembled WGS sequence"/>
</dbReference>
<comment type="caution">
    <text evidence="2">The sequence shown here is derived from an EMBL/GenBank/DDBJ whole genome shotgun (WGS) entry which is preliminary data.</text>
</comment>
<dbReference type="InterPro" id="IPR036188">
    <property type="entry name" value="FAD/NAD-bd_sf"/>
</dbReference>
<sequence length="436" mass="46962">MTTIDTVVIGAGHAGLAVSKLLTDAGREHVVLDRGRIGHRWRTERWDSLHLLTPSWMTRLPGWSYRGPRPDGYLSVGSFIGYLEAYAASFGAPVVDGTTVHEVAATPGGRPARRYRVVTSRGTWHARHVVIATGPHGTPHVPAGLAGLDTSGIDLVTSNNYRNPGRLGTGGVLVVGASASGMQIADELNRAGREVTLAVGRHTRMPRRHRGLDIFWWLENTGRLARTIDEVADPVAARGETSLQLVGRDDPERSTEDLDLGRLQEHGVRLVGRLDTVDGRTAHFRDDLAATVGAADANLDRLIDSLDHFVERIGLGGQLWDSPRPRPVAIGSPRRRVDLRAEGIGTVLVASGYRPHHPWLRLPITDPDGAVRQHRGVTPAEGVYVVGQRFQHRRDSGQIDGARHDAGSVVAHLLAASGARVPATDGSGTGRQEPAA</sequence>
<dbReference type="PANTHER" id="PTHR43539">
    <property type="entry name" value="FLAVIN-BINDING MONOOXYGENASE-LIKE PROTEIN (AFU_ORTHOLOGUE AFUA_4G09220)"/>
    <property type="match status" value="1"/>
</dbReference>
<dbReference type="Gene3D" id="3.50.50.60">
    <property type="entry name" value="FAD/NAD(P)-binding domain"/>
    <property type="match status" value="2"/>
</dbReference>
<keyword evidence="3" id="KW-1185">Reference proteome</keyword>
<dbReference type="PRINTS" id="PR00411">
    <property type="entry name" value="PNDRDTASEI"/>
</dbReference>
<name>A0ABR8NB10_9ACTN</name>
<dbReference type="EMBL" id="JACXYZ010000001">
    <property type="protein sequence ID" value="MBD3925322.1"/>
    <property type="molecule type" value="Genomic_DNA"/>
</dbReference>
<dbReference type="Pfam" id="PF13738">
    <property type="entry name" value="Pyr_redox_3"/>
    <property type="match status" value="1"/>
</dbReference>
<keyword evidence="1" id="KW-0560">Oxidoreductase</keyword>
<gene>
    <name evidence="2" type="ORF">IEZ26_11855</name>
</gene>
<evidence type="ECO:0000313" key="2">
    <source>
        <dbReference type="EMBL" id="MBD3925322.1"/>
    </source>
</evidence>
<dbReference type="SUPFAM" id="SSF51905">
    <property type="entry name" value="FAD/NAD(P)-binding domain"/>
    <property type="match status" value="2"/>
</dbReference>